<keyword evidence="2" id="KW-1185">Reference proteome</keyword>
<dbReference type="Proteomes" id="UP000293347">
    <property type="component" value="Unassembled WGS sequence"/>
</dbReference>
<name>A0A4R0NM77_9SPHI</name>
<sequence length="256" mass="28097">MTSFVKKASIIIKHDYFSSGEVTGLSIKPTAECQRLLRNYKLMLKNTADGLDIYRDEDEKDAFTDKLPAATTAFDFSLALDDQQFLKYTTLPIKKNDEFYLFSNKKGKTAFQLSTIPKVQTLNHGASEMLGILRLCFSFSAQATLMLNFTAPQLKWKYYVLTGTAFPDPVIDGSATGITFIKQTALQAADQIGTALATGYPAAIISVFESDRAIPVINTGRKNIQLKKTAGNAIVINNLPNPGPGENGIQIINLLN</sequence>
<dbReference type="OrthoDB" id="796827at2"/>
<reference evidence="1 2" key="1">
    <citation type="submission" date="2019-02" db="EMBL/GenBank/DDBJ databases">
        <title>Pedobacter sp. RP-1-14 sp. nov., isolated from Arctic soil.</title>
        <authorList>
            <person name="Dahal R.H."/>
        </authorList>
    </citation>
    <scope>NUCLEOTIDE SEQUENCE [LARGE SCALE GENOMIC DNA]</scope>
    <source>
        <strain evidence="1 2">RP-1-14</strain>
    </source>
</reference>
<dbReference type="AlphaFoldDB" id="A0A4R0NM77"/>
<protein>
    <submittedName>
        <fullName evidence="1">Uncharacterized protein</fullName>
    </submittedName>
</protein>
<dbReference type="RefSeq" id="WP_131596566.1">
    <property type="nucleotide sequence ID" value="NZ_SJSL01000002.1"/>
</dbReference>
<organism evidence="1 2">
    <name type="scientific">Pedobacter psychroterrae</name>
    <dbReference type="NCBI Taxonomy" id="2530453"/>
    <lineage>
        <taxon>Bacteria</taxon>
        <taxon>Pseudomonadati</taxon>
        <taxon>Bacteroidota</taxon>
        <taxon>Sphingobacteriia</taxon>
        <taxon>Sphingobacteriales</taxon>
        <taxon>Sphingobacteriaceae</taxon>
        <taxon>Pedobacter</taxon>
    </lineage>
</organism>
<dbReference type="EMBL" id="SJSL01000002">
    <property type="protein sequence ID" value="TCD01766.1"/>
    <property type="molecule type" value="Genomic_DNA"/>
</dbReference>
<evidence type="ECO:0000313" key="2">
    <source>
        <dbReference type="Proteomes" id="UP000293347"/>
    </source>
</evidence>
<gene>
    <name evidence="1" type="ORF">EZ437_13705</name>
</gene>
<evidence type="ECO:0000313" key="1">
    <source>
        <dbReference type="EMBL" id="TCD01766.1"/>
    </source>
</evidence>
<proteinExistence type="predicted"/>
<comment type="caution">
    <text evidence="1">The sequence shown here is derived from an EMBL/GenBank/DDBJ whole genome shotgun (WGS) entry which is preliminary data.</text>
</comment>
<accession>A0A4R0NM77</accession>